<organism evidence="2 3">
    <name type="scientific">Folsomia candida</name>
    <name type="common">Springtail</name>
    <dbReference type="NCBI Taxonomy" id="158441"/>
    <lineage>
        <taxon>Eukaryota</taxon>
        <taxon>Metazoa</taxon>
        <taxon>Ecdysozoa</taxon>
        <taxon>Arthropoda</taxon>
        <taxon>Hexapoda</taxon>
        <taxon>Collembola</taxon>
        <taxon>Entomobryomorpha</taxon>
        <taxon>Isotomoidea</taxon>
        <taxon>Isotomidae</taxon>
        <taxon>Proisotominae</taxon>
        <taxon>Folsomia</taxon>
    </lineage>
</organism>
<keyword evidence="3" id="KW-1185">Reference proteome</keyword>
<accession>A0A226D8Y3</accession>
<feature type="transmembrane region" description="Helical" evidence="1">
    <location>
        <begin position="209"/>
        <end position="228"/>
    </location>
</feature>
<keyword evidence="1" id="KW-1133">Transmembrane helix</keyword>
<dbReference type="EMBL" id="LNIX01000027">
    <property type="protein sequence ID" value="OXA42002.1"/>
    <property type="molecule type" value="Genomic_DNA"/>
</dbReference>
<keyword evidence="1" id="KW-0812">Transmembrane</keyword>
<evidence type="ECO:0000313" key="2">
    <source>
        <dbReference type="EMBL" id="OXA42002.1"/>
    </source>
</evidence>
<feature type="transmembrane region" description="Helical" evidence="1">
    <location>
        <begin position="294"/>
        <end position="314"/>
    </location>
</feature>
<dbReference type="Proteomes" id="UP000198287">
    <property type="component" value="Unassembled WGS sequence"/>
</dbReference>
<reference evidence="2 3" key="1">
    <citation type="submission" date="2015-12" db="EMBL/GenBank/DDBJ databases">
        <title>The genome of Folsomia candida.</title>
        <authorList>
            <person name="Faddeeva A."/>
            <person name="Derks M.F."/>
            <person name="Anvar Y."/>
            <person name="Smit S."/>
            <person name="Van Straalen N."/>
            <person name="Roelofs D."/>
        </authorList>
    </citation>
    <scope>NUCLEOTIDE SEQUENCE [LARGE SCALE GENOMIC DNA]</scope>
    <source>
        <strain evidence="2 3">VU population</strain>
        <tissue evidence="2">Whole body</tissue>
    </source>
</reference>
<name>A0A226D8Y3_FOLCA</name>
<proteinExistence type="predicted"/>
<protein>
    <submittedName>
        <fullName evidence="2">Uncharacterized protein</fullName>
    </submittedName>
</protein>
<sequence length="389" mass="44201">MQDDKTLNTLRILVKVVNLVNGTPYEWDEKEKCLRVSSRLRKRICVSLTKLNIVLYVGFLVVRLAGEVGRQGRAYFVVVIWLLIWIYLYVWGWLSFQNAQVSCTNVTAVFKGVKKLCMEMSAKYNLESTWKPIFHRYNALQLQIMAILWILISLPPTVSIMYLIVPLKPQYISSHFKRDLENPSVFAAFALLEIYSKTSVALVDGMEGFHVLVTVYVAICCTDAVRICKSSTRRKIHDYRTLSVLLAAFNSSITKEMLAFICFWGPGRFIFISAFATIRFHGQVSLFEYAPFPIVLWNLMMALLLAVLTTASVGEASEKLFNSIKSEKSGVTRGKLTVREIKSLRKFGVEVSSAKVIERIVILKILYFVLDTLTTGLVTFPKEAIFPPS</sequence>
<evidence type="ECO:0000313" key="3">
    <source>
        <dbReference type="Proteomes" id="UP000198287"/>
    </source>
</evidence>
<comment type="caution">
    <text evidence="2">The sequence shown here is derived from an EMBL/GenBank/DDBJ whole genome shotgun (WGS) entry which is preliminary data.</text>
</comment>
<feature type="transmembrane region" description="Helical" evidence="1">
    <location>
        <begin position="44"/>
        <end position="62"/>
    </location>
</feature>
<feature type="transmembrane region" description="Helical" evidence="1">
    <location>
        <begin position="144"/>
        <end position="165"/>
    </location>
</feature>
<dbReference type="AlphaFoldDB" id="A0A226D8Y3"/>
<keyword evidence="1" id="KW-0472">Membrane</keyword>
<evidence type="ECO:0000256" key="1">
    <source>
        <dbReference type="SAM" id="Phobius"/>
    </source>
</evidence>
<gene>
    <name evidence="2" type="ORF">Fcan01_23076</name>
</gene>
<feature type="transmembrane region" description="Helical" evidence="1">
    <location>
        <begin position="258"/>
        <end position="282"/>
    </location>
</feature>
<feature type="transmembrane region" description="Helical" evidence="1">
    <location>
        <begin position="74"/>
        <end position="94"/>
    </location>
</feature>